<evidence type="ECO:0000256" key="4">
    <source>
        <dbReference type="ARBA" id="ARBA00022801"/>
    </source>
</evidence>
<dbReference type="InterPro" id="IPR058192">
    <property type="entry name" value="WHD_ROQ1-like"/>
</dbReference>
<dbReference type="InterPro" id="IPR035897">
    <property type="entry name" value="Toll_tir_struct_dom_sf"/>
</dbReference>
<dbReference type="Gene3D" id="3.40.50.300">
    <property type="entry name" value="P-loop containing nucleotide triphosphate hydrolases"/>
    <property type="match status" value="1"/>
</dbReference>
<dbReference type="GO" id="GO:0043531">
    <property type="term" value="F:ADP binding"/>
    <property type="evidence" value="ECO:0007669"/>
    <property type="project" value="InterPro"/>
</dbReference>
<dbReference type="InParanoid" id="A0A7N2LHY9"/>
<dbReference type="Gene3D" id="1.10.8.430">
    <property type="entry name" value="Helical domain of apoptotic protease-activating factors"/>
    <property type="match status" value="1"/>
</dbReference>
<dbReference type="InterPro" id="IPR044974">
    <property type="entry name" value="Disease_R_plants"/>
</dbReference>
<dbReference type="InterPro" id="IPR002182">
    <property type="entry name" value="NB-ARC"/>
</dbReference>
<dbReference type="Gramene" id="QL04p083750:mrna">
    <property type="protein sequence ID" value="QL04p083750:mrna"/>
    <property type="gene ID" value="QL04p083750"/>
</dbReference>
<dbReference type="PANTHER" id="PTHR11017">
    <property type="entry name" value="LEUCINE-RICH REPEAT-CONTAINING PROTEIN"/>
    <property type="match status" value="1"/>
</dbReference>
<evidence type="ECO:0000313" key="10">
    <source>
        <dbReference type="Proteomes" id="UP000594261"/>
    </source>
</evidence>
<dbReference type="PRINTS" id="PR00364">
    <property type="entry name" value="DISEASERSIST"/>
</dbReference>
<dbReference type="EnsemblPlants" id="QL04p083750:mrna">
    <property type="protein sequence ID" value="QL04p083750:mrna"/>
    <property type="gene ID" value="QL04p083750"/>
</dbReference>
<protein>
    <recommendedName>
        <fullName evidence="1">ADP-ribosyl cyclase/cyclic ADP-ribose hydrolase</fullName>
        <ecNumber evidence="1">3.2.2.6</ecNumber>
    </recommendedName>
</protein>
<dbReference type="InterPro" id="IPR036390">
    <property type="entry name" value="WH_DNA-bd_sf"/>
</dbReference>
<evidence type="ECO:0000256" key="5">
    <source>
        <dbReference type="ARBA" id="ARBA00022821"/>
    </source>
</evidence>
<dbReference type="PANTHER" id="PTHR11017:SF573">
    <property type="entry name" value="ADP-RIBOSYL CYCLASE_CYCLIC ADP-RIBOSE HYDROLASE"/>
    <property type="match status" value="1"/>
</dbReference>
<name>A0A7N2LHY9_QUELO</name>
<reference evidence="9 10" key="1">
    <citation type="journal article" date="2016" name="G3 (Bethesda)">
        <title>First Draft Assembly and Annotation of the Genome of a California Endemic Oak Quercus lobata Nee (Fagaceae).</title>
        <authorList>
            <person name="Sork V.L."/>
            <person name="Fitz-Gibbon S.T."/>
            <person name="Puiu D."/>
            <person name="Crepeau M."/>
            <person name="Gugger P.F."/>
            <person name="Sherman R."/>
            <person name="Stevens K."/>
            <person name="Langley C.H."/>
            <person name="Pellegrini M."/>
            <person name="Salzberg S.L."/>
        </authorList>
    </citation>
    <scope>NUCLEOTIDE SEQUENCE [LARGE SCALE GENOMIC DNA]</scope>
    <source>
        <strain evidence="9 10">cv. SW786</strain>
    </source>
</reference>
<evidence type="ECO:0000256" key="6">
    <source>
        <dbReference type="ARBA" id="ARBA00023027"/>
    </source>
</evidence>
<keyword evidence="3" id="KW-0677">Repeat</keyword>
<proteinExistence type="predicted"/>
<keyword evidence="4" id="KW-0378">Hydrolase</keyword>
<dbReference type="InterPro" id="IPR042197">
    <property type="entry name" value="Apaf_helical"/>
</dbReference>
<dbReference type="OMA" id="DCQSICT"/>
<dbReference type="Pfam" id="PF01582">
    <property type="entry name" value="TIR"/>
    <property type="match status" value="1"/>
</dbReference>
<organism evidence="9 10">
    <name type="scientific">Quercus lobata</name>
    <name type="common">Valley oak</name>
    <dbReference type="NCBI Taxonomy" id="97700"/>
    <lineage>
        <taxon>Eukaryota</taxon>
        <taxon>Viridiplantae</taxon>
        <taxon>Streptophyta</taxon>
        <taxon>Embryophyta</taxon>
        <taxon>Tracheophyta</taxon>
        <taxon>Spermatophyta</taxon>
        <taxon>Magnoliopsida</taxon>
        <taxon>eudicotyledons</taxon>
        <taxon>Gunneridae</taxon>
        <taxon>Pentapetalae</taxon>
        <taxon>rosids</taxon>
        <taxon>fabids</taxon>
        <taxon>Fagales</taxon>
        <taxon>Fagaceae</taxon>
        <taxon>Quercus</taxon>
    </lineage>
</organism>
<dbReference type="PROSITE" id="PS50104">
    <property type="entry name" value="TIR"/>
    <property type="match status" value="1"/>
</dbReference>
<dbReference type="InterPro" id="IPR032675">
    <property type="entry name" value="LRR_dom_sf"/>
</dbReference>
<dbReference type="Proteomes" id="UP000594261">
    <property type="component" value="Chromosome 4"/>
</dbReference>
<dbReference type="InterPro" id="IPR000157">
    <property type="entry name" value="TIR_dom"/>
</dbReference>
<dbReference type="GO" id="GO:0007165">
    <property type="term" value="P:signal transduction"/>
    <property type="evidence" value="ECO:0007669"/>
    <property type="project" value="InterPro"/>
</dbReference>
<dbReference type="GO" id="GO:0006952">
    <property type="term" value="P:defense response"/>
    <property type="evidence" value="ECO:0007669"/>
    <property type="project" value="UniProtKB-KW"/>
</dbReference>
<keyword evidence="10" id="KW-1185">Reference proteome</keyword>
<dbReference type="SUPFAM" id="SSF52200">
    <property type="entry name" value="Toll/Interleukin receptor TIR domain"/>
    <property type="match status" value="1"/>
</dbReference>
<feature type="domain" description="TIR" evidence="8">
    <location>
        <begin position="1"/>
        <end position="95"/>
    </location>
</feature>
<dbReference type="SUPFAM" id="SSF52058">
    <property type="entry name" value="L domain-like"/>
    <property type="match status" value="1"/>
</dbReference>
<dbReference type="GO" id="GO:0061809">
    <property type="term" value="F:NAD+ nucleosidase activity, cyclic ADP-ribose generating"/>
    <property type="evidence" value="ECO:0007669"/>
    <property type="project" value="UniProtKB-EC"/>
</dbReference>
<dbReference type="Gene3D" id="3.80.10.10">
    <property type="entry name" value="Ribonuclease Inhibitor"/>
    <property type="match status" value="1"/>
</dbReference>
<sequence length="882" mass="101845">MDCNFPKSIMECREKIGLIVLPIFYDVDPSEVRKLMGSYAEAFIEYEKNFEKNINKVHTWKATLTKVANLAGFSLQDRHESEFIQDIVKMILNKLSYTFLKGTKDLVGIDSRVEDLLPLLVIGSNDVRIIGVWGMGGIGKTTFARVVYQNFFEEFEDCSFITNINISEESKKYGIPHPQDVNDKVLMIKNRLYNKRILLVLDDVHQFDQLEKLAREPNWFGLGSRVIITMRDKHLLTRLKVYGIYEAKGLSNDDDLQLFSLNAFSNDHPAKDYLELYIQFVNYAKGLPLAIEVLGSFLINRSTKEWVSTLDRLKQFPEKKINNTLQIGFDGLEDTEKEIFIHIACFFNMKNKDYVVKILECLGLHPDIGIRILIEKSLLKEYENKLWMHELLQIMGQDIVRRDFPQEPRKWSKLWLYEDIHNVLMKNMGTEAIKGLVLDLYMVTELGELHKSKEAYWNPDAFSKMPNLELLIIYVFNRISLLNFTCHSKVEQLWKGKKYLDKLKFIELNNSLSLIETPDFTGVPNLEKFVVKGCIGLIKVRPSVVVHKRLTLLDLEGCKNLRSLPKKFEMESLEILNLSNCSKIKRILEFMGNMECLSKLHLDGTAITKLPSSVEHLTNLAVLHLRDYKEPTEATISTFIPGSEIMEWFNHQSMGNMVKSQVTSWKQNVNIQMPIHSCNKWMGMAACAVFSPLDLYPKNYSFFKKCHIICYIEVGVGELAKLSINYVQISSHHLWLLYFRLEFFDENARAVLSQIDENESIQLEVRFQFSRESDLEFEKCGFQMVYEQDMDDIRELAYPSNISCITSYEDVDAQHDLDNSMLVTEEESNIYKGRIGHCNSDCLVHSIEGGSRLVVWLYSSYPGGLTSYIKTANELLADSKAG</sequence>
<reference evidence="9" key="2">
    <citation type="submission" date="2021-01" db="UniProtKB">
        <authorList>
            <consortium name="EnsemblPlants"/>
        </authorList>
    </citation>
    <scope>IDENTIFICATION</scope>
</reference>
<dbReference type="EMBL" id="LRBV02000004">
    <property type="status" value="NOT_ANNOTATED_CDS"/>
    <property type="molecule type" value="Genomic_DNA"/>
</dbReference>
<evidence type="ECO:0000259" key="8">
    <source>
        <dbReference type="PROSITE" id="PS50104"/>
    </source>
</evidence>
<dbReference type="Pfam" id="PF23282">
    <property type="entry name" value="WHD_ROQ1"/>
    <property type="match status" value="1"/>
</dbReference>
<evidence type="ECO:0000256" key="2">
    <source>
        <dbReference type="ARBA" id="ARBA00022614"/>
    </source>
</evidence>
<keyword evidence="2" id="KW-0433">Leucine-rich repeat</keyword>
<dbReference type="InterPro" id="IPR045344">
    <property type="entry name" value="C-JID"/>
</dbReference>
<dbReference type="Gene3D" id="3.40.50.10140">
    <property type="entry name" value="Toll/interleukin-1 receptor homology (TIR) domain"/>
    <property type="match status" value="1"/>
</dbReference>
<evidence type="ECO:0000256" key="1">
    <source>
        <dbReference type="ARBA" id="ARBA00011982"/>
    </source>
</evidence>
<evidence type="ECO:0000256" key="3">
    <source>
        <dbReference type="ARBA" id="ARBA00022737"/>
    </source>
</evidence>
<dbReference type="EC" id="3.2.2.6" evidence="1"/>
<dbReference type="SUPFAM" id="SSF52540">
    <property type="entry name" value="P-loop containing nucleoside triphosphate hydrolases"/>
    <property type="match status" value="1"/>
</dbReference>
<keyword evidence="6" id="KW-0520">NAD</keyword>
<evidence type="ECO:0000256" key="7">
    <source>
        <dbReference type="ARBA" id="ARBA00047304"/>
    </source>
</evidence>
<dbReference type="AlphaFoldDB" id="A0A7N2LHY9"/>
<dbReference type="InterPro" id="IPR027417">
    <property type="entry name" value="P-loop_NTPase"/>
</dbReference>
<evidence type="ECO:0000313" key="9">
    <source>
        <dbReference type="EnsemblPlants" id="QL04p083750:mrna"/>
    </source>
</evidence>
<keyword evidence="5" id="KW-0611">Plant defense</keyword>
<dbReference type="Pfam" id="PF20160">
    <property type="entry name" value="C-JID"/>
    <property type="match status" value="1"/>
</dbReference>
<accession>A0A7N2LHY9</accession>
<dbReference type="Pfam" id="PF00931">
    <property type="entry name" value="NB-ARC"/>
    <property type="match status" value="1"/>
</dbReference>
<dbReference type="SUPFAM" id="SSF46785">
    <property type="entry name" value="Winged helix' DNA-binding domain"/>
    <property type="match status" value="1"/>
</dbReference>
<comment type="catalytic activity">
    <reaction evidence="7">
        <text>NAD(+) + H2O = ADP-D-ribose + nicotinamide + H(+)</text>
        <dbReference type="Rhea" id="RHEA:16301"/>
        <dbReference type="ChEBI" id="CHEBI:15377"/>
        <dbReference type="ChEBI" id="CHEBI:15378"/>
        <dbReference type="ChEBI" id="CHEBI:17154"/>
        <dbReference type="ChEBI" id="CHEBI:57540"/>
        <dbReference type="ChEBI" id="CHEBI:57967"/>
        <dbReference type="EC" id="3.2.2.6"/>
    </reaction>
    <physiologicalReaction direction="left-to-right" evidence="7">
        <dbReference type="Rhea" id="RHEA:16302"/>
    </physiologicalReaction>
</comment>